<name>A0A0N4WWV4_HAEPC</name>
<gene>
    <name evidence="1" type="ORF">HPLM_LOCUS16246</name>
</gene>
<evidence type="ECO:0000313" key="2">
    <source>
        <dbReference type="Proteomes" id="UP000268014"/>
    </source>
</evidence>
<evidence type="ECO:0000313" key="3">
    <source>
        <dbReference type="WBParaSite" id="HPLM_0001625401-mRNA-1"/>
    </source>
</evidence>
<protein>
    <submittedName>
        <fullName evidence="3">Transposase</fullName>
    </submittedName>
</protein>
<reference evidence="3" key="1">
    <citation type="submission" date="2017-02" db="UniProtKB">
        <authorList>
            <consortium name="WormBaseParasite"/>
        </authorList>
    </citation>
    <scope>IDENTIFICATION</scope>
</reference>
<reference evidence="1 2" key="2">
    <citation type="submission" date="2018-11" db="EMBL/GenBank/DDBJ databases">
        <authorList>
            <consortium name="Pathogen Informatics"/>
        </authorList>
    </citation>
    <scope>NUCLEOTIDE SEQUENCE [LARGE SCALE GENOMIC DNA]</scope>
    <source>
        <strain evidence="1 2">MHpl1</strain>
    </source>
</reference>
<organism evidence="3">
    <name type="scientific">Haemonchus placei</name>
    <name type="common">Barber's pole worm</name>
    <dbReference type="NCBI Taxonomy" id="6290"/>
    <lineage>
        <taxon>Eukaryota</taxon>
        <taxon>Metazoa</taxon>
        <taxon>Ecdysozoa</taxon>
        <taxon>Nematoda</taxon>
        <taxon>Chromadorea</taxon>
        <taxon>Rhabditida</taxon>
        <taxon>Rhabditina</taxon>
        <taxon>Rhabditomorpha</taxon>
        <taxon>Strongyloidea</taxon>
        <taxon>Trichostrongylidae</taxon>
        <taxon>Haemonchus</taxon>
    </lineage>
</organism>
<dbReference type="AlphaFoldDB" id="A0A0N4WWV4"/>
<dbReference type="EMBL" id="UZAF01019333">
    <property type="protein sequence ID" value="VDO59254.1"/>
    <property type="molecule type" value="Genomic_DNA"/>
</dbReference>
<dbReference type="Proteomes" id="UP000268014">
    <property type="component" value="Unassembled WGS sequence"/>
</dbReference>
<keyword evidence="2" id="KW-1185">Reference proteome</keyword>
<dbReference type="WBParaSite" id="HPLM_0001625401-mRNA-1">
    <property type="protein sequence ID" value="HPLM_0001625401-mRNA-1"/>
    <property type="gene ID" value="HPLM_0001625401"/>
</dbReference>
<accession>A0A0N4WWV4</accession>
<evidence type="ECO:0000313" key="1">
    <source>
        <dbReference type="EMBL" id="VDO59254.1"/>
    </source>
</evidence>
<sequence>MPGRVEYSVDDVFKPNGSQGSVIETKRDRLLQAVFEGKAELFFRMCNRGVVENSNQAFSIEKMCYSLDSNNLRWILSTIEQEKDE</sequence>
<proteinExistence type="predicted"/>